<evidence type="ECO:0000313" key="2">
    <source>
        <dbReference type="EMBL" id="WAR22676.1"/>
    </source>
</evidence>
<accession>A0ABY7FTY5</accession>
<dbReference type="EMBL" id="CP111023">
    <property type="protein sequence ID" value="WAR22675.1"/>
    <property type="molecule type" value="Genomic_DNA"/>
</dbReference>
<gene>
    <name evidence="1" type="ORF">MAR_016649</name>
    <name evidence="2" type="ORF">MAR_016650</name>
</gene>
<dbReference type="EMBL" id="CP111023">
    <property type="protein sequence ID" value="WAR22676.1"/>
    <property type="molecule type" value="Genomic_DNA"/>
</dbReference>
<reference evidence="2" key="1">
    <citation type="submission" date="2022-11" db="EMBL/GenBank/DDBJ databases">
        <title>Centuries of genome instability and evolution in soft-shell clam transmissible cancer (bioRxiv).</title>
        <authorList>
            <person name="Hart S.F.M."/>
            <person name="Yonemitsu M.A."/>
            <person name="Giersch R.M."/>
            <person name="Beal B.F."/>
            <person name="Arriagada G."/>
            <person name="Davis B.W."/>
            <person name="Ostrander E.A."/>
            <person name="Goff S.P."/>
            <person name="Metzger M.J."/>
        </authorList>
    </citation>
    <scope>NUCLEOTIDE SEQUENCE</scope>
    <source>
        <strain evidence="2">MELC-2E11</strain>
        <tissue evidence="2">Siphon/mantle</tissue>
    </source>
</reference>
<proteinExistence type="predicted"/>
<protein>
    <submittedName>
        <fullName evidence="2">Uncharacterized protein</fullName>
    </submittedName>
</protein>
<evidence type="ECO:0000313" key="1">
    <source>
        <dbReference type="EMBL" id="WAR22675.1"/>
    </source>
</evidence>
<evidence type="ECO:0000313" key="3">
    <source>
        <dbReference type="Proteomes" id="UP001164746"/>
    </source>
</evidence>
<name>A0ABY7FTY5_MYAAR</name>
<organism evidence="2 3">
    <name type="scientific">Mya arenaria</name>
    <name type="common">Soft-shell clam</name>
    <dbReference type="NCBI Taxonomy" id="6604"/>
    <lineage>
        <taxon>Eukaryota</taxon>
        <taxon>Metazoa</taxon>
        <taxon>Spiralia</taxon>
        <taxon>Lophotrochozoa</taxon>
        <taxon>Mollusca</taxon>
        <taxon>Bivalvia</taxon>
        <taxon>Autobranchia</taxon>
        <taxon>Heteroconchia</taxon>
        <taxon>Euheterodonta</taxon>
        <taxon>Imparidentia</taxon>
        <taxon>Neoheterodontei</taxon>
        <taxon>Myida</taxon>
        <taxon>Myoidea</taxon>
        <taxon>Myidae</taxon>
        <taxon>Mya</taxon>
    </lineage>
</organism>
<sequence>MALLTYGEEIAHHCLPSVINLLHSPVEGILSMLTMDNSTFMSCNVWSQAFWCAYSILEEHNVNMMSCDESENFQPAFVTLALIATEDREPVPRIGARHFEQPAAQANNTLGYCMAKIGEAYRPYCDNIGNITRDAQSNLGFAMYMEEVLGFSPKNCTFASMEETLCYGKFYELQGFFPLSRQYDYVDRFGDMLDANERCSVVNMLNSHYIEFMNEKADECQAFLEPFLENQLEEMWSDYDKKNWSHCTGEESPCSKYGLVAFMMCYQHIADGKADGCMFEECLATSPLTRQCNITKENLHESLEMVLPKLKVPSPPKCSGDVAVSLISEDGQISMVVGILPNGDEHFRVKAPHSTFSDFNIALIVMPAIRKRQTDMEPRDLIVITKDYMNQYMAVDMFMDGESAQFDKDFGGYDNFSNLTVESDNSAVTITFTRQKTDHRDVYLHGQHSVELMKVDKASNVTEFLASDNIYLT</sequence>
<dbReference type="Proteomes" id="UP001164746">
    <property type="component" value="Chromosome 12"/>
</dbReference>
<keyword evidence="3" id="KW-1185">Reference proteome</keyword>
<feature type="non-terminal residue" evidence="2">
    <location>
        <position position="473"/>
    </location>
</feature>